<dbReference type="Proteomes" id="UP001161139">
    <property type="component" value="Unassembled WGS sequence"/>
</dbReference>
<feature type="transmembrane region" description="Helical" evidence="1">
    <location>
        <begin position="211"/>
        <end position="231"/>
    </location>
</feature>
<proteinExistence type="predicted"/>
<evidence type="ECO:0000313" key="3">
    <source>
        <dbReference type="Proteomes" id="UP001161139"/>
    </source>
</evidence>
<keyword evidence="1" id="KW-0812">Transmembrane</keyword>
<organism evidence="2 3">
    <name type="scientific">Stutzerimonas stutzeri</name>
    <name type="common">Pseudomonas stutzeri</name>
    <dbReference type="NCBI Taxonomy" id="316"/>
    <lineage>
        <taxon>Bacteria</taxon>
        <taxon>Pseudomonadati</taxon>
        <taxon>Pseudomonadota</taxon>
        <taxon>Gammaproteobacteria</taxon>
        <taxon>Pseudomonadales</taxon>
        <taxon>Pseudomonadaceae</taxon>
        <taxon>Stutzerimonas</taxon>
    </lineage>
</organism>
<dbReference type="EMBL" id="JAOCDG010000003">
    <property type="protein sequence ID" value="MDH0687000.1"/>
    <property type="molecule type" value="Genomic_DNA"/>
</dbReference>
<reference evidence="2" key="1">
    <citation type="submission" date="2022-09" db="EMBL/GenBank/DDBJ databases">
        <title>Intensive care unit water sources are persistently colonized with multi-drug resistant bacteria and are the site of extensive horizontal gene transfer of antibiotic resistance genes.</title>
        <authorList>
            <person name="Diorio-Toth L."/>
        </authorList>
    </citation>
    <scope>NUCLEOTIDE SEQUENCE</scope>
    <source>
        <strain evidence="2">GD03864</strain>
    </source>
</reference>
<protein>
    <submittedName>
        <fullName evidence="2">Uncharacterized protein</fullName>
    </submittedName>
</protein>
<keyword evidence="1" id="KW-0472">Membrane</keyword>
<accession>A0ABD4XVV5</accession>
<keyword evidence="1" id="KW-1133">Transmembrane helix</keyword>
<dbReference type="AlphaFoldDB" id="A0ABD4XVV5"/>
<sequence>MRVVSEARALLTEDYRPGEAIYLAGEAAYVTLDAASPVFADMQIQPPRPASFKMLGDGGSLHVGVPNSIMAEVTAQPRVKFYLLADAYLHYMRKLRGDFLFVGGASSDTDTNLEFFMVNDGRVTQVVDKRLPAMSSSDFPSQFLLALNDVLNRSGITDDLPVYWAYPLELPDRLMDAYKIIPVPVEKLNLKRLRLRALRAGGASESPLRSLAGPLAGLLVGGLVAAALVGFQWIRYTDLQKDFDQEVQGVSSVYEQGSSMLNTLSSQQRMLDMAPAQGDLIKRWTTLASSSVKSDAEVRRIAVFGEGSKGNGLGGRTTDFEMDLAVPVDKSVPDRVFAKQLLTRLVEASGYEMWLRPGEIRTSDGVRIVEIEGVWNVQ</sequence>
<evidence type="ECO:0000313" key="2">
    <source>
        <dbReference type="EMBL" id="MDH0687000.1"/>
    </source>
</evidence>
<gene>
    <name evidence="2" type="ORF">N5D09_02725</name>
</gene>
<name>A0ABD4XVV5_STUST</name>
<comment type="caution">
    <text evidence="2">The sequence shown here is derived from an EMBL/GenBank/DDBJ whole genome shotgun (WGS) entry which is preliminary data.</text>
</comment>
<dbReference type="RefSeq" id="WP_279648987.1">
    <property type="nucleotide sequence ID" value="NZ_JAOCDG010000003.1"/>
</dbReference>
<evidence type="ECO:0000256" key="1">
    <source>
        <dbReference type="SAM" id="Phobius"/>
    </source>
</evidence>